<dbReference type="PANTHER" id="PTHR43968:SF6">
    <property type="entry name" value="GLUTATHIONE S-TRANSFERASE OMEGA"/>
    <property type="match status" value="1"/>
</dbReference>
<evidence type="ECO:0000259" key="1">
    <source>
        <dbReference type="PROSITE" id="PS50404"/>
    </source>
</evidence>
<dbReference type="SUPFAM" id="SSF47616">
    <property type="entry name" value="GST C-terminal domain-like"/>
    <property type="match status" value="1"/>
</dbReference>
<dbReference type="Pfam" id="PF13409">
    <property type="entry name" value="GST_N_2"/>
    <property type="match status" value="1"/>
</dbReference>
<proteinExistence type="predicted"/>
<dbReference type="EMBL" id="FNGH01000003">
    <property type="protein sequence ID" value="SDL20964.1"/>
    <property type="molecule type" value="Genomic_DNA"/>
</dbReference>
<gene>
    <name evidence="2" type="ORF">SAMN05192555_10384</name>
</gene>
<feature type="domain" description="GST N-terminal" evidence="1">
    <location>
        <begin position="1"/>
        <end position="80"/>
    </location>
</feature>
<evidence type="ECO:0000313" key="2">
    <source>
        <dbReference type="EMBL" id="SDL20964.1"/>
    </source>
</evidence>
<dbReference type="Pfam" id="PF13410">
    <property type="entry name" value="GST_C_2"/>
    <property type="match status" value="1"/>
</dbReference>
<dbReference type="RefSeq" id="WP_089657372.1">
    <property type="nucleotide sequence ID" value="NZ_FNGH01000003.1"/>
</dbReference>
<keyword evidence="3" id="KW-1185">Reference proteome</keyword>
<dbReference type="PROSITE" id="PS50404">
    <property type="entry name" value="GST_NTER"/>
    <property type="match status" value="1"/>
</dbReference>
<dbReference type="Proteomes" id="UP000199107">
    <property type="component" value="Unassembled WGS sequence"/>
</dbReference>
<dbReference type="InterPro" id="IPR050983">
    <property type="entry name" value="GST_Omega/HSP26"/>
</dbReference>
<reference evidence="3" key="1">
    <citation type="submission" date="2016-10" db="EMBL/GenBank/DDBJ databases">
        <authorList>
            <person name="Varghese N."/>
            <person name="Submissions S."/>
        </authorList>
    </citation>
    <scope>NUCLEOTIDE SEQUENCE [LARGE SCALE GENOMIC DNA]</scope>
    <source>
        <strain evidence="3">AAP</strain>
    </source>
</reference>
<dbReference type="GO" id="GO:0005737">
    <property type="term" value="C:cytoplasm"/>
    <property type="evidence" value="ECO:0007669"/>
    <property type="project" value="TreeGrafter"/>
</dbReference>
<dbReference type="OrthoDB" id="8634103at2"/>
<organism evidence="2 3">
    <name type="scientific">Franzmannia pantelleriensis</name>
    <dbReference type="NCBI Taxonomy" id="48727"/>
    <lineage>
        <taxon>Bacteria</taxon>
        <taxon>Pseudomonadati</taxon>
        <taxon>Pseudomonadota</taxon>
        <taxon>Gammaproteobacteria</taxon>
        <taxon>Oceanospirillales</taxon>
        <taxon>Halomonadaceae</taxon>
        <taxon>Franzmannia</taxon>
    </lineage>
</organism>
<dbReference type="PANTHER" id="PTHR43968">
    <property type="match status" value="1"/>
</dbReference>
<dbReference type="InterPro" id="IPR036249">
    <property type="entry name" value="Thioredoxin-like_sf"/>
</dbReference>
<dbReference type="InterPro" id="IPR036282">
    <property type="entry name" value="Glutathione-S-Trfase_C_sf"/>
</dbReference>
<accession>A0A1G9I808</accession>
<keyword evidence="2" id="KW-0808">Transferase</keyword>
<name>A0A1G9I808_9GAMM</name>
<sequence length="200" mass="22027">MELFLNATSPYARMVRITVMEKGLAETVRLRWCDPWADDAALLEANPAGRIPALVTADGTALSESLLIAFYLEGHGAGETLMPPSRQSEVLHRLGLGQGLMDAAFTTVIARKHQGREADGSVLGQRRQRAFQRILDQLEQEHDEAQGASAMTLADIAVGVALDYLTFRLPEVAWAEGRPELAAWHRQITRRKSFSQTAFG</sequence>
<dbReference type="Gene3D" id="3.40.30.10">
    <property type="entry name" value="Glutaredoxin"/>
    <property type="match status" value="1"/>
</dbReference>
<dbReference type="GO" id="GO:0016740">
    <property type="term" value="F:transferase activity"/>
    <property type="evidence" value="ECO:0007669"/>
    <property type="project" value="UniProtKB-KW"/>
</dbReference>
<protein>
    <submittedName>
        <fullName evidence="2">Glutathione S-transferase</fullName>
    </submittedName>
</protein>
<dbReference type="InterPro" id="IPR004045">
    <property type="entry name" value="Glutathione_S-Trfase_N"/>
</dbReference>
<evidence type="ECO:0000313" key="3">
    <source>
        <dbReference type="Proteomes" id="UP000199107"/>
    </source>
</evidence>
<dbReference type="STRING" id="48727.SAMN05192555_10384"/>
<dbReference type="Gene3D" id="1.20.1050.10">
    <property type="match status" value="1"/>
</dbReference>
<dbReference type="AlphaFoldDB" id="A0A1G9I808"/>
<dbReference type="SUPFAM" id="SSF52833">
    <property type="entry name" value="Thioredoxin-like"/>
    <property type="match status" value="1"/>
</dbReference>